<dbReference type="SUPFAM" id="SSF51182">
    <property type="entry name" value="RmlC-like cupins"/>
    <property type="match status" value="1"/>
</dbReference>
<dbReference type="InterPro" id="IPR014710">
    <property type="entry name" value="RmlC-like_jellyroll"/>
</dbReference>
<dbReference type="Gene3D" id="2.60.120.10">
    <property type="entry name" value="Jelly Rolls"/>
    <property type="match status" value="1"/>
</dbReference>
<protein>
    <submittedName>
        <fullName evidence="1">Unannotated protein</fullName>
    </submittedName>
</protein>
<evidence type="ECO:0000313" key="1">
    <source>
        <dbReference type="EMBL" id="CAB4785485.1"/>
    </source>
</evidence>
<reference evidence="1" key="1">
    <citation type="submission" date="2020-05" db="EMBL/GenBank/DDBJ databases">
        <authorList>
            <person name="Chiriac C."/>
            <person name="Salcher M."/>
            <person name="Ghai R."/>
            <person name="Kavagutti S V."/>
        </authorList>
    </citation>
    <scope>NUCLEOTIDE SEQUENCE</scope>
</reference>
<dbReference type="InterPro" id="IPR011051">
    <property type="entry name" value="RmlC_Cupin_sf"/>
</dbReference>
<sequence length="105" mass="11545">MTTQENTGPIGTRVLYEDDRVRVWDMTLEPGTDSGRHRHDNPYVIVMIEGDTIALNEHITHSGSPGGYRQAAVEVGRAITLPAGGEETAINVGATRYRDIQIELL</sequence>
<dbReference type="EMBL" id="CAFAAI010000003">
    <property type="protein sequence ID" value="CAB4785485.1"/>
    <property type="molecule type" value="Genomic_DNA"/>
</dbReference>
<proteinExistence type="predicted"/>
<organism evidence="1">
    <name type="scientific">freshwater metagenome</name>
    <dbReference type="NCBI Taxonomy" id="449393"/>
    <lineage>
        <taxon>unclassified sequences</taxon>
        <taxon>metagenomes</taxon>
        <taxon>ecological metagenomes</taxon>
    </lineage>
</organism>
<accession>A0A6J6WPP5</accession>
<name>A0A6J6WPP5_9ZZZZ</name>
<gene>
    <name evidence="1" type="ORF">UFOPK2992_00045</name>
</gene>
<dbReference type="AlphaFoldDB" id="A0A6J6WPP5"/>